<evidence type="ECO:0000256" key="2">
    <source>
        <dbReference type="ARBA" id="ARBA00022763"/>
    </source>
</evidence>
<evidence type="ECO:0000256" key="3">
    <source>
        <dbReference type="ARBA" id="ARBA00023204"/>
    </source>
</evidence>
<feature type="region of interest" description="Disordered" evidence="4">
    <location>
        <begin position="158"/>
        <end position="206"/>
    </location>
</feature>
<dbReference type="RefSeq" id="WP_170087280.1">
    <property type="nucleotide sequence ID" value="NZ_JABAFG010000004.1"/>
</dbReference>
<accession>A0A848BWU2</accession>
<keyword evidence="2" id="KW-0227">DNA damage</keyword>
<evidence type="ECO:0000256" key="4">
    <source>
        <dbReference type="SAM" id="MobiDB-lite"/>
    </source>
</evidence>
<protein>
    <submittedName>
        <fullName evidence="5">Uncharacterized protein</fullName>
    </submittedName>
</protein>
<keyword evidence="3" id="KW-0234">DNA repair</keyword>
<dbReference type="InterPro" id="IPR041247">
    <property type="entry name" value="Rad52_fam"/>
</dbReference>
<dbReference type="EMBL" id="JABAFG010000004">
    <property type="protein sequence ID" value="NME27746.1"/>
    <property type="molecule type" value="Genomic_DNA"/>
</dbReference>
<evidence type="ECO:0000313" key="6">
    <source>
        <dbReference type="Proteomes" id="UP000591071"/>
    </source>
</evidence>
<name>A0A848BWU2_9FIRM</name>
<dbReference type="Pfam" id="PF04098">
    <property type="entry name" value="Rad52_Rad22"/>
    <property type="match status" value="1"/>
</dbReference>
<organism evidence="5 6">
    <name type="scientific">Megasphaera hexanoica</name>
    <dbReference type="NCBI Taxonomy" id="1675036"/>
    <lineage>
        <taxon>Bacteria</taxon>
        <taxon>Bacillati</taxon>
        <taxon>Bacillota</taxon>
        <taxon>Negativicutes</taxon>
        <taxon>Veillonellales</taxon>
        <taxon>Veillonellaceae</taxon>
        <taxon>Megasphaera</taxon>
    </lineage>
</organism>
<sequence>MTNKEFIEKLTAPFKPEEILWRVGKKNKDKTKGLAFAYLDGRAVQKRLDAVVGPDKWMVSYTPIDLGTITVSKYNGETQESIKGFIATLQIELPEGGHITKQDGGSVSDFEPFKGGISDAFKRAAVACGIGRYLYDLPQTWVPIDQWGNITQIPRLPDWAMPKGSNQAEPPAQEPVSAPSEYPREYDDPFAGDYPEPMESTMSEPAMSAEVTFPSGKYKGQPVSKVNDFGYLRWVVSGSQFRQDIKNAAQGVLDTVSA</sequence>
<dbReference type="AlphaFoldDB" id="A0A848BWU2"/>
<dbReference type="Proteomes" id="UP000591071">
    <property type="component" value="Unassembled WGS sequence"/>
</dbReference>
<comment type="caution">
    <text evidence="5">The sequence shown here is derived from an EMBL/GenBank/DDBJ whole genome shotgun (WGS) entry which is preliminary data.</text>
</comment>
<proteinExistence type="inferred from homology"/>
<gene>
    <name evidence="5" type="ORF">HF872_03770</name>
</gene>
<dbReference type="GO" id="GO:0006281">
    <property type="term" value="P:DNA repair"/>
    <property type="evidence" value="ECO:0007669"/>
    <property type="project" value="UniProtKB-KW"/>
</dbReference>
<evidence type="ECO:0000256" key="1">
    <source>
        <dbReference type="ARBA" id="ARBA00006638"/>
    </source>
</evidence>
<comment type="similarity">
    <text evidence="1">Belongs to the RAD52 family.</text>
</comment>
<evidence type="ECO:0000313" key="5">
    <source>
        <dbReference type="EMBL" id="NME27746.1"/>
    </source>
</evidence>
<reference evidence="5 6" key="1">
    <citation type="submission" date="2020-04" db="EMBL/GenBank/DDBJ databases">
        <authorList>
            <person name="Hitch T.C.A."/>
            <person name="Wylensek D."/>
            <person name="Clavel T."/>
        </authorList>
    </citation>
    <scope>NUCLEOTIDE SEQUENCE [LARGE SCALE GENOMIC DNA]</scope>
    <source>
        <strain evidence="5 6">Oil-RF-744-FAT-WT-6-1</strain>
    </source>
</reference>